<dbReference type="SUPFAM" id="SSF53383">
    <property type="entry name" value="PLP-dependent transferases"/>
    <property type="match status" value="1"/>
</dbReference>
<gene>
    <name evidence="7 9" type="primary">bioA</name>
    <name evidence="9" type="ORF">GCM10011374_09320</name>
</gene>
<dbReference type="Proteomes" id="UP000638848">
    <property type="component" value="Unassembled WGS sequence"/>
</dbReference>
<comment type="function">
    <text evidence="7">Catalyzes the transfer of the alpha-amino group from S-adenosyl-L-methionine (SAM) to 7-keto-8-aminopelargonic acid (KAPA) to form 7,8-diaminopelargonic acid (DAPA). It is the only aminotransferase known to utilize SAM as an amino donor.</text>
</comment>
<dbReference type="InterPro" id="IPR015424">
    <property type="entry name" value="PyrdxlP-dep_Trfase"/>
</dbReference>
<dbReference type="PANTHER" id="PTHR42684">
    <property type="entry name" value="ADENOSYLMETHIONINE-8-AMINO-7-OXONONANOATE AMINOTRANSFERASE"/>
    <property type="match status" value="1"/>
</dbReference>
<comment type="catalytic activity">
    <reaction evidence="7">
        <text>(8S)-8-amino-7-oxononanoate + S-adenosyl-L-methionine = S-adenosyl-4-methylsulfanyl-2-oxobutanoate + (7R,8S)-7,8-diammoniononanoate</text>
        <dbReference type="Rhea" id="RHEA:16861"/>
        <dbReference type="ChEBI" id="CHEBI:16490"/>
        <dbReference type="ChEBI" id="CHEBI:59789"/>
        <dbReference type="ChEBI" id="CHEBI:149468"/>
        <dbReference type="ChEBI" id="CHEBI:149469"/>
        <dbReference type="EC" id="2.6.1.62"/>
    </reaction>
</comment>
<keyword evidence="7" id="KW-0963">Cytoplasm</keyword>
<dbReference type="HAMAP" id="MF_00834">
    <property type="entry name" value="BioA"/>
    <property type="match status" value="1"/>
</dbReference>
<evidence type="ECO:0000256" key="4">
    <source>
        <dbReference type="ARBA" id="ARBA00022691"/>
    </source>
</evidence>
<accession>A0A917LP68</accession>
<evidence type="ECO:0000256" key="8">
    <source>
        <dbReference type="SAM" id="MobiDB-lite"/>
    </source>
</evidence>
<reference evidence="9" key="2">
    <citation type="submission" date="2020-09" db="EMBL/GenBank/DDBJ databases">
        <authorList>
            <person name="Sun Q."/>
            <person name="Zhou Y."/>
        </authorList>
    </citation>
    <scope>NUCLEOTIDE SEQUENCE</scope>
    <source>
        <strain evidence="9">CGMCC 1.12187</strain>
    </source>
</reference>
<feature type="binding site" evidence="7">
    <location>
        <position position="150"/>
    </location>
    <ligand>
        <name>substrate</name>
    </ligand>
</feature>
<dbReference type="FunFam" id="3.40.640.10:FF:000004">
    <property type="entry name" value="Acetylornithine aminotransferase"/>
    <property type="match status" value="1"/>
</dbReference>
<dbReference type="InterPro" id="IPR015421">
    <property type="entry name" value="PyrdxlP-dep_Trfase_major"/>
</dbReference>
<organism evidence="9 10">
    <name type="scientific">Kocuria dechangensis</name>
    <dbReference type="NCBI Taxonomy" id="1176249"/>
    <lineage>
        <taxon>Bacteria</taxon>
        <taxon>Bacillati</taxon>
        <taxon>Actinomycetota</taxon>
        <taxon>Actinomycetes</taxon>
        <taxon>Micrococcales</taxon>
        <taxon>Micrococcaceae</taxon>
        <taxon>Kocuria</taxon>
    </lineage>
</organism>
<feature type="site" description="Participates in the substrate recognition with KAPA and in a stacking interaction with the adenine ring of SAM" evidence="7">
    <location>
        <position position="19"/>
    </location>
</feature>
<dbReference type="GO" id="GO:0009102">
    <property type="term" value="P:biotin biosynthetic process"/>
    <property type="evidence" value="ECO:0007669"/>
    <property type="project" value="UniProtKB-UniRule"/>
</dbReference>
<feature type="binding site" evidence="7">
    <location>
        <position position="57"/>
    </location>
    <ligand>
        <name>substrate</name>
    </ligand>
</feature>
<reference evidence="9" key="1">
    <citation type="journal article" date="2014" name="Int. J. Syst. Evol. Microbiol.">
        <title>Complete genome sequence of Corynebacterium casei LMG S-19264T (=DSM 44701T), isolated from a smear-ripened cheese.</title>
        <authorList>
            <consortium name="US DOE Joint Genome Institute (JGI-PGF)"/>
            <person name="Walter F."/>
            <person name="Albersmeier A."/>
            <person name="Kalinowski J."/>
            <person name="Ruckert C."/>
        </authorList>
    </citation>
    <scope>NUCLEOTIDE SEQUENCE</scope>
    <source>
        <strain evidence="9">CGMCC 1.12187</strain>
    </source>
</reference>
<proteinExistence type="inferred from homology"/>
<dbReference type="GO" id="GO:0005737">
    <property type="term" value="C:cytoplasm"/>
    <property type="evidence" value="ECO:0007669"/>
    <property type="project" value="UniProtKB-SubCell"/>
</dbReference>
<keyword evidence="2 7" id="KW-0032">Aminotransferase</keyword>
<keyword evidence="5 7" id="KW-0093">Biotin biosynthesis</keyword>
<feature type="compositionally biased region" description="Low complexity" evidence="8">
    <location>
        <begin position="454"/>
        <end position="475"/>
    </location>
</feature>
<evidence type="ECO:0000256" key="6">
    <source>
        <dbReference type="ARBA" id="ARBA00022898"/>
    </source>
</evidence>
<comment type="cofactor">
    <cofactor evidence="1 7">
        <name>pyridoxal 5'-phosphate</name>
        <dbReference type="ChEBI" id="CHEBI:597326"/>
    </cofactor>
</comment>
<dbReference type="InterPro" id="IPR005815">
    <property type="entry name" value="BioA"/>
</dbReference>
<comment type="caution">
    <text evidence="9">The sequence shown here is derived from an EMBL/GenBank/DDBJ whole genome shotgun (WGS) entry which is preliminary data.</text>
</comment>
<feature type="binding site" evidence="7">
    <location>
        <begin position="117"/>
        <end position="118"/>
    </location>
    <ligand>
        <name>pyridoxal 5'-phosphate</name>
        <dbReference type="ChEBI" id="CHEBI:597326"/>
    </ligand>
</feature>
<feature type="binding site" evidence="7">
    <location>
        <position position="289"/>
    </location>
    <ligand>
        <name>substrate</name>
    </ligand>
</feature>
<dbReference type="NCBIfam" id="NF004624">
    <property type="entry name" value="PRK05964.1"/>
    <property type="match status" value="1"/>
</dbReference>
<dbReference type="EMBL" id="BMEQ01000003">
    <property type="protein sequence ID" value="GGG49052.1"/>
    <property type="molecule type" value="Genomic_DNA"/>
</dbReference>
<comment type="subcellular location">
    <subcellularLocation>
        <location evidence="7">Cytoplasm</location>
    </subcellularLocation>
</comment>
<dbReference type="GO" id="GO:0030170">
    <property type="term" value="F:pyridoxal phosphate binding"/>
    <property type="evidence" value="ECO:0007669"/>
    <property type="project" value="UniProtKB-UniRule"/>
</dbReference>
<evidence type="ECO:0000313" key="10">
    <source>
        <dbReference type="Proteomes" id="UP000638848"/>
    </source>
</evidence>
<dbReference type="AlphaFoldDB" id="A0A917LP68"/>
<name>A0A917LP68_9MICC</name>
<evidence type="ECO:0000313" key="9">
    <source>
        <dbReference type="EMBL" id="GGG49052.1"/>
    </source>
</evidence>
<keyword evidence="4 7" id="KW-0949">S-adenosyl-L-methionine</keyword>
<keyword evidence="3 7" id="KW-0808">Transferase</keyword>
<feature type="binding site" evidence="7">
    <location>
        <position position="405"/>
    </location>
    <ligand>
        <name>substrate</name>
    </ligand>
</feature>
<keyword evidence="10" id="KW-1185">Reference proteome</keyword>
<dbReference type="RefSeq" id="WP_229741567.1">
    <property type="nucleotide sequence ID" value="NZ_BMEQ01000003.1"/>
</dbReference>
<feature type="modified residue" description="N6-(pyridoxal phosphate)lysine" evidence="7">
    <location>
        <position position="289"/>
    </location>
</feature>
<dbReference type="NCBIfam" id="TIGR00508">
    <property type="entry name" value="bioA"/>
    <property type="match status" value="1"/>
</dbReference>
<dbReference type="Gene3D" id="3.40.640.10">
    <property type="entry name" value="Type I PLP-dependent aspartate aminotransferase-like (Major domain)"/>
    <property type="match status" value="1"/>
</dbReference>
<dbReference type="PROSITE" id="PS00600">
    <property type="entry name" value="AA_TRANSFER_CLASS_3"/>
    <property type="match status" value="1"/>
</dbReference>
<evidence type="ECO:0000256" key="2">
    <source>
        <dbReference type="ARBA" id="ARBA00022576"/>
    </source>
</evidence>
<comment type="subunit">
    <text evidence="7">Homodimer.</text>
</comment>
<dbReference type="InterPro" id="IPR005814">
    <property type="entry name" value="Aminotrans_3"/>
</dbReference>
<dbReference type="EC" id="2.6.1.62" evidence="7"/>
<dbReference type="InterPro" id="IPR049704">
    <property type="entry name" value="Aminotrans_3_PPA_site"/>
</dbReference>
<feature type="binding site" evidence="7">
    <location>
        <position position="322"/>
    </location>
    <ligand>
        <name>substrate</name>
    </ligand>
</feature>
<protein>
    <recommendedName>
        <fullName evidence="7">Adenosylmethionine-8-amino-7-oxononanoate aminotransferase</fullName>
        <ecNumber evidence="7">2.6.1.62</ecNumber>
    </recommendedName>
    <alternativeName>
        <fullName evidence="7">7,8-diamino-pelargonic acid aminotransferase</fullName>
        <shortName evidence="7">DAPA AT</shortName>
        <shortName evidence="7">DAPA aminotransferase</shortName>
    </alternativeName>
    <alternativeName>
        <fullName evidence="7">7,8-diaminononanoate synthase</fullName>
        <shortName evidence="7">DANS</shortName>
    </alternativeName>
    <alternativeName>
        <fullName evidence="7">Diaminopelargonic acid synthase</fullName>
    </alternativeName>
</protein>
<feature type="binding site" evidence="7">
    <location>
        <position position="260"/>
    </location>
    <ligand>
        <name>pyridoxal 5'-phosphate</name>
        <dbReference type="ChEBI" id="CHEBI:597326"/>
    </ligand>
</feature>
<dbReference type="InterPro" id="IPR015422">
    <property type="entry name" value="PyrdxlP-dep_Trfase_small"/>
</dbReference>
<evidence type="ECO:0000256" key="1">
    <source>
        <dbReference type="ARBA" id="ARBA00001933"/>
    </source>
</evidence>
<dbReference type="Gene3D" id="3.90.1150.10">
    <property type="entry name" value="Aspartate Aminotransferase, domain 1"/>
    <property type="match status" value="1"/>
</dbReference>
<dbReference type="PANTHER" id="PTHR42684:SF17">
    <property type="entry name" value="ADENOSYLMETHIONINE-8-AMINO-7-OXONONANOATE AMINOTRANSFERASE"/>
    <property type="match status" value="1"/>
</dbReference>
<dbReference type="CDD" id="cd00610">
    <property type="entry name" value="OAT_like"/>
    <property type="match status" value="1"/>
</dbReference>
<dbReference type="Pfam" id="PF00202">
    <property type="entry name" value="Aminotran_3"/>
    <property type="match status" value="1"/>
</dbReference>
<comment type="similarity">
    <text evidence="7">Belongs to the class-III pyridoxal-phosphate-dependent aminotransferase family. BioA subfamily.</text>
</comment>
<feature type="binding site" evidence="7">
    <location>
        <begin position="323"/>
        <end position="324"/>
    </location>
    <ligand>
        <name>pyridoxal 5'-phosphate</name>
        <dbReference type="ChEBI" id="CHEBI:597326"/>
    </ligand>
</feature>
<feature type="region of interest" description="Disordered" evidence="8">
    <location>
        <begin position="443"/>
        <end position="475"/>
    </location>
</feature>
<evidence type="ECO:0000256" key="7">
    <source>
        <dbReference type="HAMAP-Rule" id="MF_00834"/>
    </source>
</evidence>
<sequence length="475" mass="49843">MPERGGLAQRDHGLLWHPYEALDGELPYAVEHAQGVRLGLRAPDGRALEVLDGMSSWWCAVHGYRNPVLDRAMLEQVQRFSHVMFGGLTHAPAVELAERLAALTPEGLDHVFLADSGSVSVEVALKLAVQYQAARGRPRRRKMLTVRGGYHGDTTGAMGVCDPVDGMHARFSGLVAEQVFVAAPPAASVAADGTWTTDEQAVARWAAQVRDTAAAHEGELAAVVVEPVLQGAGGMRVYAPECLRVLREVADRHGLLLVADEIATGFGRTGRWFACEHAGVVPDVLCVGKALTGGYLSLAAVVVARRVADVISASELRALMHGPTFMGNPLACAVACASLDLLAGSWQQDVARADAALRASLAPARELPGVRDVRTIGAVGVVQLRAPADRAALTRAALEHGVWLRPFRDLVYTMPPYVATAEEVRQIGRAVVAAVATAAPEPALPHGAAPDELPGAAPDEASAAAPGTVAAGAAR</sequence>
<comment type="pathway">
    <text evidence="7">Cofactor biosynthesis; biotin biosynthesis; 7,8-diaminononanoate from 8-amino-7-oxononanoate (SAM route): step 1/1.</text>
</comment>
<dbReference type="GO" id="GO:0004015">
    <property type="term" value="F:adenosylmethionine-8-amino-7-oxononanoate transaminase activity"/>
    <property type="evidence" value="ECO:0007669"/>
    <property type="project" value="UniProtKB-UniRule"/>
</dbReference>
<evidence type="ECO:0000256" key="5">
    <source>
        <dbReference type="ARBA" id="ARBA00022756"/>
    </source>
</evidence>
<keyword evidence="6 7" id="KW-0663">Pyridoxal phosphate</keyword>
<evidence type="ECO:0000256" key="3">
    <source>
        <dbReference type="ARBA" id="ARBA00022679"/>
    </source>
</evidence>